<feature type="compositionally biased region" description="Basic and acidic residues" evidence="6">
    <location>
        <begin position="279"/>
        <end position="290"/>
    </location>
</feature>
<evidence type="ECO:0000256" key="6">
    <source>
        <dbReference type="SAM" id="MobiDB-lite"/>
    </source>
</evidence>
<dbReference type="EMBL" id="LT962688">
    <property type="protein sequence ID" value="SOR31159.1"/>
    <property type="molecule type" value="Genomic_DNA"/>
</dbReference>
<dbReference type="PROSITE" id="PS50113">
    <property type="entry name" value="PAC"/>
    <property type="match status" value="1"/>
</dbReference>
<feature type="compositionally biased region" description="Basic residues" evidence="6">
    <location>
        <begin position="421"/>
        <end position="431"/>
    </location>
</feature>
<evidence type="ECO:0000256" key="2">
    <source>
        <dbReference type="ARBA" id="ARBA00012438"/>
    </source>
</evidence>
<feature type="compositionally biased region" description="Low complexity" evidence="6">
    <location>
        <begin position="524"/>
        <end position="536"/>
    </location>
</feature>
<dbReference type="SMART" id="SM00086">
    <property type="entry name" value="PAC"/>
    <property type="match status" value="1"/>
</dbReference>
<dbReference type="InterPro" id="IPR013655">
    <property type="entry name" value="PAS_fold_3"/>
</dbReference>
<comment type="catalytic activity">
    <reaction evidence="1">
        <text>ATP + protein L-histidine = ADP + protein N-phospho-L-histidine.</text>
        <dbReference type="EC" id="2.7.13.3"/>
    </reaction>
</comment>
<feature type="region of interest" description="Disordered" evidence="6">
    <location>
        <begin position="593"/>
        <end position="632"/>
    </location>
</feature>
<gene>
    <name evidence="8" type="ORF">TK0001_4557</name>
</gene>
<feature type="region of interest" description="Disordered" evidence="6">
    <location>
        <begin position="191"/>
        <end position="334"/>
    </location>
</feature>
<reference evidence="9" key="1">
    <citation type="submission" date="2017-10" db="EMBL/GenBank/DDBJ databases">
        <authorList>
            <person name="Regsiter A."/>
            <person name="William W."/>
        </authorList>
    </citation>
    <scope>NUCLEOTIDE SEQUENCE [LARGE SCALE GENOMIC DNA]</scope>
</reference>
<dbReference type="Pfam" id="PF08447">
    <property type="entry name" value="PAS_3"/>
    <property type="match status" value="1"/>
</dbReference>
<dbReference type="InterPro" id="IPR035965">
    <property type="entry name" value="PAS-like_dom_sf"/>
</dbReference>
<accession>A0A2N9AUZ3</accession>
<dbReference type="GO" id="GO:0004673">
    <property type="term" value="F:protein histidine kinase activity"/>
    <property type="evidence" value="ECO:0007669"/>
    <property type="project" value="UniProtKB-EC"/>
</dbReference>
<dbReference type="PANTHER" id="PTHR43304">
    <property type="entry name" value="PHYTOCHROME-LIKE PROTEIN CPH1"/>
    <property type="match status" value="1"/>
</dbReference>
<keyword evidence="3" id="KW-0597">Phosphoprotein</keyword>
<name>A0A2N9AUZ3_METEX</name>
<feature type="region of interest" description="Disordered" evidence="6">
    <location>
        <begin position="552"/>
        <end position="579"/>
    </location>
</feature>
<dbReference type="AlphaFoldDB" id="A0A2N9AUZ3"/>
<feature type="compositionally biased region" description="Basic and acidic residues" evidence="6">
    <location>
        <begin position="316"/>
        <end position="332"/>
    </location>
</feature>
<evidence type="ECO:0000256" key="5">
    <source>
        <dbReference type="ARBA" id="ARBA00022777"/>
    </source>
</evidence>
<feature type="domain" description="PAC" evidence="7">
    <location>
        <begin position="51"/>
        <end position="103"/>
    </location>
</feature>
<dbReference type="PANTHER" id="PTHR43304:SF1">
    <property type="entry name" value="PAC DOMAIN-CONTAINING PROTEIN"/>
    <property type="match status" value="1"/>
</dbReference>
<evidence type="ECO:0000313" key="9">
    <source>
        <dbReference type="Proteomes" id="UP000233769"/>
    </source>
</evidence>
<dbReference type="InterPro" id="IPR000014">
    <property type="entry name" value="PAS"/>
</dbReference>
<dbReference type="InterPro" id="IPR001610">
    <property type="entry name" value="PAC"/>
</dbReference>
<sequence length="632" mass="69393">MDEGFARAFGLDSALGREGLSLAQVVETVHPDDKAGLAKAIGEAIARGGAYAHQYRVRRADGRYYWIEANGRVDHAPDATPLSFPGVLIDVEERRAVAAERDRATALLREKAVEFETLADNIPALCWMARADGHIYWYNRRWYDYTGTDAESMQGWGWKAVHDPAALPGVTERWQHSIATGERFDMTFPAARPGRHVQPLPDPHRADPRRDRHRRALVRHQHRHHRSACGPGCPAPAQRDPGGAGRRSHRRARSDLAGVERPSGRGRFRGPLRQPQPGLERHAGLERGRVEGGPLPRLRPPGGPGIDARGRRQPRPRRDAARFREPLPDPRRGLPLVLLEHRAAPGAHLRLGARRHRDQGAGPRPGRGRGGPAPVAEDGGGGPAHRWPRPRLQQLARRHLGQPGADADPHQPGPAQGCRPLHGRRPRRGQARCRADPPPARLLPPPDAGPAAHRREPAGDGHGGSDPAHGRSHHHHRGGGGGRALALPRRSAAARECAAQPLHQRPRRDARGRAHHHRDRQQVARCPCRAPARRSAGPVPLAVRDRYRHRHEPGRAGQGVRPVLHDQAHRPGHGSRPVDDLRLRQADGRAGADLFRTRPGHDGLHLPAPLPRRGGGSRFARPPGRCAECRAG</sequence>
<dbReference type="InterPro" id="IPR000700">
    <property type="entry name" value="PAS-assoc_C"/>
</dbReference>
<feature type="compositionally biased region" description="Basic and acidic residues" evidence="6">
    <location>
        <begin position="595"/>
        <end position="604"/>
    </location>
</feature>
<dbReference type="SUPFAM" id="SSF55785">
    <property type="entry name" value="PYP-like sensor domain (PAS domain)"/>
    <property type="match status" value="2"/>
</dbReference>
<evidence type="ECO:0000313" key="8">
    <source>
        <dbReference type="EMBL" id="SOR31159.1"/>
    </source>
</evidence>
<feature type="compositionally biased region" description="Basic residues" evidence="6">
    <location>
        <begin position="211"/>
        <end position="227"/>
    </location>
</feature>
<feature type="compositionally biased region" description="Pro residues" evidence="6">
    <location>
        <begin position="436"/>
        <end position="448"/>
    </location>
</feature>
<feature type="compositionally biased region" description="Low complexity" evidence="6">
    <location>
        <begin position="484"/>
        <end position="495"/>
    </location>
</feature>
<evidence type="ECO:0000256" key="3">
    <source>
        <dbReference type="ARBA" id="ARBA00022553"/>
    </source>
</evidence>
<keyword evidence="4" id="KW-0808">Transferase</keyword>
<feature type="region of interest" description="Disordered" evidence="6">
    <location>
        <begin position="347"/>
        <end position="537"/>
    </location>
</feature>
<dbReference type="EC" id="2.7.13.3" evidence="2"/>
<organism evidence="8 9">
    <name type="scientific">Methylorubrum extorquens</name>
    <name type="common">Methylobacterium dichloromethanicum</name>
    <name type="synonym">Methylobacterium extorquens</name>
    <dbReference type="NCBI Taxonomy" id="408"/>
    <lineage>
        <taxon>Bacteria</taxon>
        <taxon>Pseudomonadati</taxon>
        <taxon>Pseudomonadota</taxon>
        <taxon>Alphaproteobacteria</taxon>
        <taxon>Hyphomicrobiales</taxon>
        <taxon>Methylobacteriaceae</taxon>
        <taxon>Methylorubrum</taxon>
    </lineage>
</organism>
<evidence type="ECO:0000256" key="1">
    <source>
        <dbReference type="ARBA" id="ARBA00000085"/>
    </source>
</evidence>
<dbReference type="Proteomes" id="UP000233769">
    <property type="component" value="Chromosome tk0001"/>
</dbReference>
<dbReference type="InterPro" id="IPR052162">
    <property type="entry name" value="Sensor_kinase/Photoreceptor"/>
</dbReference>
<proteinExistence type="predicted"/>
<evidence type="ECO:0000256" key="4">
    <source>
        <dbReference type="ARBA" id="ARBA00022679"/>
    </source>
</evidence>
<evidence type="ECO:0000259" key="7">
    <source>
        <dbReference type="PROSITE" id="PS50113"/>
    </source>
</evidence>
<dbReference type="Gene3D" id="3.30.450.20">
    <property type="entry name" value="PAS domain"/>
    <property type="match status" value="2"/>
</dbReference>
<dbReference type="CDD" id="cd00130">
    <property type="entry name" value="PAS"/>
    <property type="match status" value="1"/>
</dbReference>
<protein>
    <recommendedName>
        <fullName evidence="2">histidine kinase</fullName>
        <ecNumber evidence="2">2.7.13.3</ecNumber>
    </recommendedName>
</protein>
<keyword evidence="5" id="KW-0418">Kinase</keyword>